<feature type="compositionally biased region" description="Polar residues" evidence="1">
    <location>
        <begin position="15"/>
        <end position="36"/>
    </location>
</feature>
<evidence type="ECO:0000313" key="2">
    <source>
        <dbReference type="EMBL" id="CAF1486391.1"/>
    </source>
</evidence>
<reference evidence="3" key="1">
    <citation type="submission" date="2021-02" db="EMBL/GenBank/DDBJ databases">
        <authorList>
            <person name="Nowell W R."/>
        </authorList>
    </citation>
    <scope>NUCLEOTIDE SEQUENCE</scope>
</reference>
<dbReference type="AlphaFoldDB" id="A0A819ZRH1"/>
<accession>A0A819ZRH1</accession>
<protein>
    <submittedName>
        <fullName evidence="3">Uncharacterized protein</fullName>
    </submittedName>
</protein>
<evidence type="ECO:0000313" key="4">
    <source>
        <dbReference type="Proteomes" id="UP000663823"/>
    </source>
</evidence>
<proteinExistence type="predicted"/>
<name>A0A819ZRH1_9BILA</name>
<evidence type="ECO:0000256" key="1">
    <source>
        <dbReference type="SAM" id="MobiDB-lite"/>
    </source>
</evidence>
<gene>
    <name evidence="3" type="ORF">OTI717_LOCUS37382</name>
    <name evidence="2" type="ORF">RFH988_LOCUS38215</name>
</gene>
<dbReference type="EMBL" id="CAJNOO010008839">
    <property type="protein sequence ID" value="CAF1486391.1"/>
    <property type="molecule type" value="Genomic_DNA"/>
</dbReference>
<comment type="caution">
    <text evidence="3">The sequence shown here is derived from an EMBL/GenBank/DDBJ whole genome shotgun (WGS) entry which is preliminary data.</text>
</comment>
<dbReference type="Proteomes" id="UP000663823">
    <property type="component" value="Unassembled WGS sequence"/>
</dbReference>
<feature type="region of interest" description="Disordered" evidence="1">
    <location>
        <begin position="1"/>
        <end position="66"/>
    </location>
</feature>
<evidence type="ECO:0000313" key="3">
    <source>
        <dbReference type="EMBL" id="CAF4174790.1"/>
    </source>
</evidence>
<dbReference type="Proteomes" id="UP000663882">
    <property type="component" value="Unassembled WGS sequence"/>
</dbReference>
<feature type="non-terminal residue" evidence="3">
    <location>
        <position position="99"/>
    </location>
</feature>
<organism evidence="3 4">
    <name type="scientific">Rotaria sordida</name>
    <dbReference type="NCBI Taxonomy" id="392033"/>
    <lineage>
        <taxon>Eukaryota</taxon>
        <taxon>Metazoa</taxon>
        <taxon>Spiralia</taxon>
        <taxon>Gnathifera</taxon>
        <taxon>Rotifera</taxon>
        <taxon>Eurotatoria</taxon>
        <taxon>Bdelloidea</taxon>
        <taxon>Philodinida</taxon>
        <taxon>Philodinidae</taxon>
        <taxon>Rotaria</taxon>
    </lineage>
</organism>
<dbReference type="EMBL" id="CAJOAX010017632">
    <property type="protein sequence ID" value="CAF4174790.1"/>
    <property type="molecule type" value="Genomic_DNA"/>
</dbReference>
<sequence>MKNQFLDSSIKRYSSDQNGSSRLKITTSTNVPQQSDYKLPDHAGNEASNSDNEEELNHLSIDSPSASSPEIIFSIIRQIEMLSTLAIEKLPHMSNSNKS</sequence>